<organism evidence="1 2">
    <name type="scientific">Aspergillus cavernicola</name>
    <dbReference type="NCBI Taxonomy" id="176166"/>
    <lineage>
        <taxon>Eukaryota</taxon>
        <taxon>Fungi</taxon>
        <taxon>Dikarya</taxon>
        <taxon>Ascomycota</taxon>
        <taxon>Pezizomycotina</taxon>
        <taxon>Eurotiomycetes</taxon>
        <taxon>Eurotiomycetidae</taxon>
        <taxon>Eurotiales</taxon>
        <taxon>Aspergillaceae</taxon>
        <taxon>Aspergillus</taxon>
        <taxon>Aspergillus subgen. Nidulantes</taxon>
    </lineage>
</organism>
<protein>
    <submittedName>
        <fullName evidence="1">Uncharacterized protein</fullName>
    </submittedName>
</protein>
<reference evidence="1 2" key="1">
    <citation type="submission" date="2024-07" db="EMBL/GenBank/DDBJ databases">
        <title>Section-level genome sequencing and comparative genomics of Aspergillus sections Usti and Cavernicolus.</title>
        <authorList>
            <consortium name="Lawrence Berkeley National Laboratory"/>
            <person name="Nybo J.L."/>
            <person name="Vesth T.C."/>
            <person name="Theobald S."/>
            <person name="Frisvad J.C."/>
            <person name="Larsen T.O."/>
            <person name="Kjaerboelling I."/>
            <person name="Rothschild-Mancinelli K."/>
            <person name="Lyhne E.K."/>
            <person name="Kogle M.E."/>
            <person name="Barry K."/>
            <person name="Clum A."/>
            <person name="Na H."/>
            <person name="Ledsgaard L."/>
            <person name="Lin J."/>
            <person name="Lipzen A."/>
            <person name="Kuo A."/>
            <person name="Riley R."/>
            <person name="Mondo S."/>
            <person name="LaButti K."/>
            <person name="Haridas S."/>
            <person name="Pangalinan J."/>
            <person name="Salamov A.A."/>
            <person name="Simmons B.A."/>
            <person name="Magnuson J.K."/>
            <person name="Chen J."/>
            <person name="Drula E."/>
            <person name="Henrissat B."/>
            <person name="Wiebenga A."/>
            <person name="Lubbers R.J."/>
            <person name="Gomes A.C."/>
            <person name="Makela M.R."/>
            <person name="Stajich J."/>
            <person name="Grigoriev I.V."/>
            <person name="Mortensen U.H."/>
            <person name="De vries R.P."/>
            <person name="Baker S.E."/>
            <person name="Andersen M.R."/>
        </authorList>
    </citation>
    <scope>NUCLEOTIDE SEQUENCE [LARGE SCALE GENOMIC DNA]</scope>
    <source>
        <strain evidence="1 2">CBS 600.67</strain>
    </source>
</reference>
<keyword evidence="2" id="KW-1185">Reference proteome</keyword>
<gene>
    <name evidence="1" type="ORF">BDW59DRAFT_144145</name>
</gene>
<name>A0ABR4IHV1_9EURO</name>
<sequence length="86" mass="9543">MASTAGGVKERRDGALVGDWMSSALPDGNRGCQDCREFIRLCFAWADEESLLDGLRILKGTYVEEITRTSCINVRWTSKASAPWIC</sequence>
<dbReference type="EMBL" id="JBFXLS010000025">
    <property type="protein sequence ID" value="KAL2827344.1"/>
    <property type="molecule type" value="Genomic_DNA"/>
</dbReference>
<dbReference type="Proteomes" id="UP001610335">
    <property type="component" value="Unassembled WGS sequence"/>
</dbReference>
<proteinExistence type="predicted"/>
<accession>A0ABR4IHV1</accession>
<evidence type="ECO:0000313" key="1">
    <source>
        <dbReference type="EMBL" id="KAL2827344.1"/>
    </source>
</evidence>
<comment type="caution">
    <text evidence="1">The sequence shown here is derived from an EMBL/GenBank/DDBJ whole genome shotgun (WGS) entry which is preliminary data.</text>
</comment>
<evidence type="ECO:0000313" key="2">
    <source>
        <dbReference type="Proteomes" id="UP001610335"/>
    </source>
</evidence>